<evidence type="ECO:0000256" key="5">
    <source>
        <dbReference type="SAM" id="Phobius"/>
    </source>
</evidence>
<dbReference type="Pfam" id="PF01699">
    <property type="entry name" value="Na_Ca_ex"/>
    <property type="match status" value="2"/>
</dbReference>
<feature type="domain" description="Sodium/calcium exchanger membrane region" evidence="6">
    <location>
        <begin position="174"/>
        <end position="310"/>
    </location>
</feature>
<feature type="transmembrane region" description="Helical" evidence="5">
    <location>
        <begin position="106"/>
        <end position="123"/>
    </location>
</feature>
<evidence type="ECO:0000256" key="3">
    <source>
        <dbReference type="ARBA" id="ARBA00022989"/>
    </source>
</evidence>
<evidence type="ECO:0000313" key="7">
    <source>
        <dbReference type="EMBL" id="OPX17632.1"/>
    </source>
</evidence>
<dbReference type="Gene3D" id="1.20.1420.30">
    <property type="entry name" value="NCX, central ion-binding region"/>
    <property type="match status" value="1"/>
</dbReference>
<keyword evidence="4 5" id="KW-0472">Membrane</keyword>
<feature type="transmembrane region" description="Helical" evidence="5">
    <location>
        <begin position="70"/>
        <end position="94"/>
    </location>
</feature>
<dbReference type="InterPro" id="IPR044880">
    <property type="entry name" value="NCX_ion-bd_dom_sf"/>
</dbReference>
<keyword evidence="2 5" id="KW-0812">Transmembrane</keyword>
<dbReference type="Proteomes" id="UP000191663">
    <property type="component" value="Unassembled WGS sequence"/>
</dbReference>
<dbReference type="InterPro" id="IPR004837">
    <property type="entry name" value="NaCa_Exmemb"/>
</dbReference>
<keyword evidence="3 5" id="KW-1133">Transmembrane helix</keyword>
<dbReference type="PANTHER" id="PTHR10846:SF8">
    <property type="entry name" value="INNER MEMBRANE PROTEIN YRBG"/>
    <property type="match status" value="1"/>
</dbReference>
<organism evidence="7 8">
    <name type="scientific">candidate division WOR-3 bacterium 4484_100</name>
    <dbReference type="NCBI Taxonomy" id="1936077"/>
    <lineage>
        <taxon>Bacteria</taxon>
        <taxon>Bacteria division WOR-3</taxon>
    </lineage>
</organism>
<sequence length="315" mass="34273">MAPYLWIPVFLISLYVLIKASEYFTRSAETLGISLGIPNFIVGVTIVAFGTSLPEIVSSIFAVVKGSSEIVLGNVVGSNITNIFLIVGCAAVLAKKMKIKFEILHIDLPFLIASAGFLSFAVWDGTFTRLEALLSLLGILVFILYAISTRKGRIDIRGGLEDKTVPRHLRLKTITVLVISGIFIYLGGKFTIDAVIKLSQIFNIGKEIIGASAVALGTSLPELIVSITAVRQGKPELAIGNVLGSNVFNAFAVMGIPGLVGPLVVPQHILHLGIPMLVFATLLFFFMIQDKEITRWEGFLLLIFYAFFLIKLFLI</sequence>
<reference evidence="8" key="1">
    <citation type="submission" date="2017-01" db="EMBL/GenBank/DDBJ databases">
        <title>Novel pathways for hydrocarbon cycling and metabolic interdependencies in hydrothermal sediment communities.</title>
        <authorList>
            <person name="Dombrowski N."/>
            <person name="Seitz K."/>
            <person name="Teske A."/>
            <person name="Baker B."/>
        </authorList>
    </citation>
    <scope>NUCLEOTIDE SEQUENCE [LARGE SCALE GENOMIC DNA]</scope>
</reference>
<feature type="transmembrane region" description="Helical" evidence="5">
    <location>
        <begin position="237"/>
        <end position="256"/>
    </location>
</feature>
<gene>
    <name evidence="7" type="ORF">BXT86_05500</name>
</gene>
<feature type="transmembrane region" description="Helical" evidence="5">
    <location>
        <begin position="208"/>
        <end position="230"/>
    </location>
</feature>
<dbReference type="EMBL" id="MUKB01000098">
    <property type="protein sequence ID" value="OPX17632.1"/>
    <property type="molecule type" value="Genomic_DNA"/>
</dbReference>
<protein>
    <submittedName>
        <fullName evidence="7">Conjugal transfer protein TraR</fullName>
    </submittedName>
</protein>
<evidence type="ECO:0000256" key="2">
    <source>
        <dbReference type="ARBA" id="ARBA00022692"/>
    </source>
</evidence>
<feature type="transmembrane region" description="Helical" evidence="5">
    <location>
        <begin position="129"/>
        <end position="148"/>
    </location>
</feature>
<comment type="subcellular location">
    <subcellularLocation>
        <location evidence="1">Membrane</location>
        <topology evidence="1">Multi-pass membrane protein</topology>
    </subcellularLocation>
</comment>
<dbReference type="AlphaFoldDB" id="A0A1V4QEG9"/>
<dbReference type="GO" id="GO:0006874">
    <property type="term" value="P:intracellular calcium ion homeostasis"/>
    <property type="evidence" value="ECO:0007669"/>
    <property type="project" value="TreeGrafter"/>
</dbReference>
<evidence type="ECO:0000256" key="4">
    <source>
        <dbReference type="ARBA" id="ARBA00023136"/>
    </source>
</evidence>
<name>A0A1V4QEG9_UNCW3</name>
<dbReference type="GO" id="GO:0008273">
    <property type="term" value="F:calcium, potassium:sodium antiporter activity"/>
    <property type="evidence" value="ECO:0007669"/>
    <property type="project" value="TreeGrafter"/>
</dbReference>
<evidence type="ECO:0000313" key="8">
    <source>
        <dbReference type="Proteomes" id="UP000191663"/>
    </source>
</evidence>
<dbReference type="NCBIfam" id="TIGR00367">
    <property type="entry name" value="calcium/sodium antiporter"/>
    <property type="match status" value="1"/>
</dbReference>
<dbReference type="InterPro" id="IPR004481">
    <property type="entry name" value="K/Na/Ca-exchanger"/>
</dbReference>
<comment type="caution">
    <text evidence="7">The sequence shown here is derived from an EMBL/GenBank/DDBJ whole genome shotgun (WGS) entry which is preliminary data.</text>
</comment>
<proteinExistence type="predicted"/>
<feature type="transmembrane region" description="Helical" evidence="5">
    <location>
        <begin position="169"/>
        <end position="188"/>
    </location>
</feature>
<accession>A0A1V4QEG9</accession>
<feature type="transmembrane region" description="Helical" evidence="5">
    <location>
        <begin position="6"/>
        <end position="25"/>
    </location>
</feature>
<dbReference type="GO" id="GO:0005262">
    <property type="term" value="F:calcium channel activity"/>
    <property type="evidence" value="ECO:0007669"/>
    <property type="project" value="TreeGrafter"/>
</dbReference>
<feature type="transmembrane region" description="Helical" evidence="5">
    <location>
        <begin position="298"/>
        <end position="314"/>
    </location>
</feature>
<feature type="domain" description="Sodium/calcium exchanger membrane region" evidence="6">
    <location>
        <begin position="8"/>
        <end position="146"/>
    </location>
</feature>
<evidence type="ECO:0000259" key="6">
    <source>
        <dbReference type="Pfam" id="PF01699"/>
    </source>
</evidence>
<feature type="transmembrane region" description="Helical" evidence="5">
    <location>
        <begin position="37"/>
        <end position="64"/>
    </location>
</feature>
<dbReference type="PANTHER" id="PTHR10846">
    <property type="entry name" value="SODIUM/POTASSIUM/CALCIUM EXCHANGER"/>
    <property type="match status" value="1"/>
</dbReference>
<feature type="transmembrane region" description="Helical" evidence="5">
    <location>
        <begin position="268"/>
        <end position="286"/>
    </location>
</feature>
<evidence type="ECO:0000256" key="1">
    <source>
        <dbReference type="ARBA" id="ARBA00004141"/>
    </source>
</evidence>
<dbReference type="GO" id="GO:0005886">
    <property type="term" value="C:plasma membrane"/>
    <property type="evidence" value="ECO:0007669"/>
    <property type="project" value="TreeGrafter"/>
</dbReference>